<reference evidence="3 4" key="1">
    <citation type="submission" date="2022-08" db="EMBL/GenBank/DDBJ databases">
        <title>Genome Sequence of the sulphate-reducing bacterium, Pseudodesulfovibrio sp. SYK.</title>
        <authorList>
            <person name="Kondo R."/>
            <person name="Kataoka T."/>
        </authorList>
    </citation>
    <scope>NUCLEOTIDE SEQUENCE [LARGE SCALE GENOMIC DNA]</scope>
    <source>
        <strain evidence="3 4">SYK</strain>
    </source>
</reference>
<keyword evidence="1 3" id="KW-0378">Hydrolase</keyword>
<dbReference type="Pfam" id="PF12697">
    <property type="entry name" value="Abhydrolase_6"/>
    <property type="match status" value="1"/>
</dbReference>
<feature type="domain" description="AB hydrolase-1" evidence="2">
    <location>
        <begin position="38"/>
        <end position="278"/>
    </location>
</feature>
<dbReference type="RefSeq" id="WP_281761974.1">
    <property type="nucleotide sequence ID" value="NZ_AP026709.1"/>
</dbReference>
<dbReference type="Gene3D" id="3.40.50.1820">
    <property type="entry name" value="alpha/beta hydrolase"/>
    <property type="match status" value="1"/>
</dbReference>
<evidence type="ECO:0000313" key="3">
    <source>
        <dbReference type="EMBL" id="BDQ36047.1"/>
    </source>
</evidence>
<dbReference type="PANTHER" id="PTHR43798:SF31">
    <property type="entry name" value="AB HYDROLASE SUPERFAMILY PROTEIN YCLE"/>
    <property type="match status" value="1"/>
</dbReference>
<evidence type="ECO:0000259" key="2">
    <source>
        <dbReference type="Pfam" id="PF12697"/>
    </source>
</evidence>
<protein>
    <submittedName>
        <fullName evidence="3">AB hydrolase superfamily protein YdjP</fullName>
    </submittedName>
</protein>
<sequence length="288" mass="32339">MDLFEAVESTGDNQVAGWVQTTDGIRLWVTIQGTGRPLVLLHGWTMSSLFWRRQLTLADQFQVITIDLRGHGKSQDTPRGHTLPRYATDVREVLIALHLQNVMLIGWSMGGSVVMEYWTQFGLDKLSNIGLVETAPAPMSPAPWNTHKCHGNNAEAMRDNVKAMLKDRTAFTDQFANTMFLSGQAPSHALSWMQREQLKISPQNAAVIYEDYANRDYTPVLPTITCPALIIYGRSRHMCYGPSTGRYVAGSIPNARFVILDKSGHLPFYEEPDLFNEALTHFMHQTAS</sequence>
<dbReference type="SUPFAM" id="SSF53474">
    <property type="entry name" value="alpha/beta-Hydrolases"/>
    <property type="match status" value="1"/>
</dbReference>
<name>A0ABM8AX01_9BACT</name>
<dbReference type="EMBL" id="AP026709">
    <property type="protein sequence ID" value="BDQ36047.1"/>
    <property type="molecule type" value="Genomic_DNA"/>
</dbReference>
<dbReference type="Proteomes" id="UP001317742">
    <property type="component" value="Chromosome"/>
</dbReference>
<proteinExistence type="predicted"/>
<organism evidence="3 4">
    <name type="scientific">Pseudodesulfovibrio nedwellii</name>
    <dbReference type="NCBI Taxonomy" id="2973072"/>
    <lineage>
        <taxon>Bacteria</taxon>
        <taxon>Pseudomonadati</taxon>
        <taxon>Thermodesulfobacteriota</taxon>
        <taxon>Desulfovibrionia</taxon>
        <taxon>Desulfovibrionales</taxon>
        <taxon>Desulfovibrionaceae</taxon>
    </lineage>
</organism>
<dbReference type="GO" id="GO:0016787">
    <property type="term" value="F:hydrolase activity"/>
    <property type="evidence" value="ECO:0007669"/>
    <property type="project" value="UniProtKB-KW"/>
</dbReference>
<dbReference type="InterPro" id="IPR029058">
    <property type="entry name" value="AB_hydrolase_fold"/>
</dbReference>
<keyword evidence="4" id="KW-1185">Reference proteome</keyword>
<dbReference type="PANTHER" id="PTHR43798">
    <property type="entry name" value="MONOACYLGLYCEROL LIPASE"/>
    <property type="match status" value="1"/>
</dbReference>
<gene>
    <name evidence="3" type="primary">ydjP</name>
    <name evidence="3" type="ORF">SYK_04070</name>
</gene>
<evidence type="ECO:0000256" key="1">
    <source>
        <dbReference type="ARBA" id="ARBA00022801"/>
    </source>
</evidence>
<accession>A0ABM8AX01</accession>
<dbReference type="InterPro" id="IPR000073">
    <property type="entry name" value="AB_hydrolase_1"/>
</dbReference>
<evidence type="ECO:0000313" key="4">
    <source>
        <dbReference type="Proteomes" id="UP001317742"/>
    </source>
</evidence>
<dbReference type="InterPro" id="IPR050266">
    <property type="entry name" value="AB_hydrolase_sf"/>
</dbReference>